<dbReference type="Proteomes" id="UP000244912">
    <property type="component" value="Unassembled WGS sequence"/>
</dbReference>
<dbReference type="InterPro" id="IPR036259">
    <property type="entry name" value="MFS_trans_sf"/>
</dbReference>
<dbReference type="Gene3D" id="1.20.1250.20">
    <property type="entry name" value="MFS general substrate transporter like domains"/>
    <property type="match status" value="1"/>
</dbReference>
<feature type="transmembrane region" description="Helical" evidence="6">
    <location>
        <begin position="161"/>
        <end position="180"/>
    </location>
</feature>
<reference evidence="8 9" key="1">
    <citation type="submission" date="2018-03" db="EMBL/GenBank/DDBJ databases">
        <authorList>
            <person name="Keele B.F."/>
        </authorList>
    </citation>
    <scope>NUCLEOTIDE SEQUENCE [LARGE SCALE GENOMIC DNA]</scope>
    <source>
        <strain evidence="8 9">CECT 8504</strain>
    </source>
</reference>
<dbReference type="PANTHER" id="PTHR43124">
    <property type="entry name" value="PURINE EFFLUX PUMP PBUE"/>
    <property type="match status" value="1"/>
</dbReference>
<feature type="domain" description="Major facilitator superfamily (MFS) profile" evidence="7">
    <location>
        <begin position="9"/>
        <end position="387"/>
    </location>
</feature>
<dbReference type="GO" id="GO:0022857">
    <property type="term" value="F:transmembrane transporter activity"/>
    <property type="evidence" value="ECO:0007669"/>
    <property type="project" value="InterPro"/>
</dbReference>
<sequence length="388" mass="40060">MGDDSHRVVIWTLSASNFVIGMGAFVLIGLVNPMAEGLGSSPAAIGTAMTTYAIGYAMLSPFLVSLTGAMGRRRLLAIAMSIFALGNLATALAPSELFVHAARVLAAAGAGMFTPVTASVAAALAPPETRGKALAAVVIGLTVAQVLGVPAGSFIGYTFGWRAGFMVVVALAVPCLWLIWTRVPKGLAIPPASLSDLGRTLLNFGAMLAILFTATFLGAIYILYTYLAPLLSETMGYGRNGVTLALLVFGAGAVAGNVWGGWMADRLGPLRTLLFLGTGQVILMPLFVFLPFADWALFVLLGLWSLFGWSFMAGQQLRILAILPERPGVVLALNAAAIYLGAALGSGMGGLVLSRFPLTALGPAAGAFAVLAVAHIVISHRVSGRGQA</sequence>
<feature type="transmembrane region" description="Helical" evidence="6">
    <location>
        <begin position="358"/>
        <end position="378"/>
    </location>
</feature>
<dbReference type="PANTHER" id="PTHR43124:SF10">
    <property type="entry name" value="PURINE EFFLUX PUMP PBUE"/>
    <property type="match status" value="1"/>
</dbReference>
<keyword evidence="2" id="KW-1003">Cell membrane</keyword>
<comment type="subcellular location">
    <subcellularLocation>
        <location evidence="1">Cell membrane</location>
        <topology evidence="1">Multi-pass membrane protein</topology>
    </subcellularLocation>
</comment>
<evidence type="ECO:0000256" key="1">
    <source>
        <dbReference type="ARBA" id="ARBA00004651"/>
    </source>
</evidence>
<dbReference type="AlphaFoldDB" id="A0A2R8BSE5"/>
<feature type="transmembrane region" description="Helical" evidence="6">
    <location>
        <begin position="43"/>
        <end position="63"/>
    </location>
</feature>
<dbReference type="Pfam" id="PF07690">
    <property type="entry name" value="MFS_1"/>
    <property type="match status" value="1"/>
</dbReference>
<keyword evidence="9" id="KW-1185">Reference proteome</keyword>
<feature type="transmembrane region" description="Helical" evidence="6">
    <location>
        <begin position="295"/>
        <end position="317"/>
    </location>
</feature>
<evidence type="ECO:0000256" key="5">
    <source>
        <dbReference type="ARBA" id="ARBA00023136"/>
    </source>
</evidence>
<gene>
    <name evidence="8" type="primary">pbuE_1</name>
    <name evidence="8" type="ORF">PAA8504_00873</name>
</gene>
<proteinExistence type="predicted"/>
<feature type="transmembrane region" description="Helical" evidence="6">
    <location>
        <begin position="201"/>
        <end position="224"/>
    </location>
</feature>
<dbReference type="InterPro" id="IPR011701">
    <property type="entry name" value="MFS"/>
</dbReference>
<keyword evidence="4 6" id="KW-1133">Transmembrane helix</keyword>
<evidence type="ECO:0000313" key="9">
    <source>
        <dbReference type="Proteomes" id="UP000244912"/>
    </source>
</evidence>
<feature type="transmembrane region" description="Helical" evidence="6">
    <location>
        <begin position="75"/>
        <end position="93"/>
    </location>
</feature>
<feature type="transmembrane region" description="Helical" evidence="6">
    <location>
        <begin position="133"/>
        <end position="155"/>
    </location>
</feature>
<dbReference type="PROSITE" id="PS50850">
    <property type="entry name" value="MFS"/>
    <property type="match status" value="1"/>
</dbReference>
<evidence type="ECO:0000256" key="6">
    <source>
        <dbReference type="SAM" id="Phobius"/>
    </source>
</evidence>
<feature type="transmembrane region" description="Helical" evidence="6">
    <location>
        <begin position="270"/>
        <end position="289"/>
    </location>
</feature>
<dbReference type="EMBL" id="ONZF01000002">
    <property type="protein sequence ID" value="SPJ23068.1"/>
    <property type="molecule type" value="Genomic_DNA"/>
</dbReference>
<dbReference type="InterPro" id="IPR020846">
    <property type="entry name" value="MFS_dom"/>
</dbReference>
<dbReference type="CDD" id="cd17324">
    <property type="entry name" value="MFS_NepI_like"/>
    <property type="match status" value="1"/>
</dbReference>
<organism evidence="8 9">
    <name type="scientific">Palleronia abyssalis</name>
    <dbReference type="NCBI Taxonomy" id="1501240"/>
    <lineage>
        <taxon>Bacteria</taxon>
        <taxon>Pseudomonadati</taxon>
        <taxon>Pseudomonadota</taxon>
        <taxon>Alphaproteobacteria</taxon>
        <taxon>Rhodobacterales</taxon>
        <taxon>Roseobacteraceae</taxon>
        <taxon>Palleronia</taxon>
    </lineage>
</organism>
<evidence type="ECO:0000256" key="4">
    <source>
        <dbReference type="ARBA" id="ARBA00022989"/>
    </source>
</evidence>
<dbReference type="InterPro" id="IPR050189">
    <property type="entry name" value="MFS_Efflux_Transporters"/>
</dbReference>
<keyword evidence="3 6" id="KW-0812">Transmembrane</keyword>
<evidence type="ECO:0000256" key="2">
    <source>
        <dbReference type="ARBA" id="ARBA00022475"/>
    </source>
</evidence>
<keyword evidence="5 6" id="KW-0472">Membrane</keyword>
<evidence type="ECO:0000259" key="7">
    <source>
        <dbReference type="PROSITE" id="PS50850"/>
    </source>
</evidence>
<accession>A0A2R8BSE5</accession>
<feature type="transmembrane region" description="Helical" evidence="6">
    <location>
        <begin position="9"/>
        <end position="31"/>
    </location>
</feature>
<dbReference type="RefSeq" id="WP_108892938.1">
    <property type="nucleotide sequence ID" value="NZ_ONZF01000002.1"/>
</dbReference>
<protein>
    <submittedName>
        <fullName evidence="8">Purine efflux pump PbuE</fullName>
    </submittedName>
</protein>
<dbReference type="OrthoDB" id="9788453at2"/>
<feature type="transmembrane region" description="Helical" evidence="6">
    <location>
        <begin position="329"/>
        <end position="352"/>
    </location>
</feature>
<feature type="transmembrane region" description="Helical" evidence="6">
    <location>
        <begin position="244"/>
        <end position="263"/>
    </location>
</feature>
<evidence type="ECO:0000313" key="8">
    <source>
        <dbReference type="EMBL" id="SPJ23068.1"/>
    </source>
</evidence>
<dbReference type="SUPFAM" id="SSF103473">
    <property type="entry name" value="MFS general substrate transporter"/>
    <property type="match status" value="1"/>
</dbReference>
<evidence type="ECO:0000256" key="3">
    <source>
        <dbReference type="ARBA" id="ARBA00022692"/>
    </source>
</evidence>
<name>A0A2R8BSE5_9RHOB</name>
<feature type="transmembrane region" description="Helical" evidence="6">
    <location>
        <begin position="105"/>
        <end position="126"/>
    </location>
</feature>
<dbReference type="GO" id="GO:0005886">
    <property type="term" value="C:plasma membrane"/>
    <property type="evidence" value="ECO:0007669"/>
    <property type="project" value="UniProtKB-SubCell"/>
</dbReference>